<protein>
    <recommendedName>
        <fullName evidence="1">P68 RBP/TagC-like beta-propeller domain-containing protein</fullName>
    </recommendedName>
</protein>
<dbReference type="EMBL" id="JBHSBN010000016">
    <property type="protein sequence ID" value="MFC4108520.1"/>
    <property type="molecule type" value="Genomic_DNA"/>
</dbReference>
<dbReference type="InterPro" id="IPR006311">
    <property type="entry name" value="TAT_signal"/>
</dbReference>
<sequence length="355" mass="37700">MQDRQGMSRRRLIRTAGLGGAIGLGAIWAGGAALAASTAPAPARPSGGIDPATRFDLAAPGTALFEGRPLHDATVIQSLAFDNVNKHVYTVQLMAGGRQLPGESAPVSGATRGYRGDLCLTRLDLAGNELGHMYLTGFGHGVQIGAEPVGSSAFLWTEVDAVADDGTNGWGTQLARFRFVDGAVRTPDSPEVRRLRPVAGSDRTTCGIDPATGRLVMRYRIDGAFRFGLYDLSDVRRNRFVPLADVAQPTLSYSFQGYTSYGGHLYLLEGTSYGSGGSQPPTGNTYLTCVDWRTGAVVDRRLVTDAAGLPFREPEGLAIQLPDPARPDRARLCFGFASGVVGARTATVYYKDVLS</sequence>
<dbReference type="Pfam" id="PF21311">
    <property type="entry name" value="Phage_RBD_prop"/>
    <property type="match status" value="1"/>
</dbReference>
<reference evidence="3" key="1">
    <citation type="journal article" date="2019" name="Int. J. Syst. Evol. Microbiol.">
        <title>The Global Catalogue of Microorganisms (GCM) 10K type strain sequencing project: providing services to taxonomists for standard genome sequencing and annotation.</title>
        <authorList>
            <consortium name="The Broad Institute Genomics Platform"/>
            <consortium name="The Broad Institute Genome Sequencing Center for Infectious Disease"/>
            <person name="Wu L."/>
            <person name="Ma J."/>
        </authorList>
    </citation>
    <scope>NUCLEOTIDE SEQUENCE [LARGE SCALE GENOMIC DNA]</scope>
    <source>
        <strain evidence="3">2902at01</strain>
    </source>
</reference>
<dbReference type="Proteomes" id="UP001595868">
    <property type="component" value="Unassembled WGS sequence"/>
</dbReference>
<organism evidence="2 3">
    <name type="scientific">Micromonospora zhanjiangensis</name>
    <dbReference type="NCBI Taxonomy" id="1522057"/>
    <lineage>
        <taxon>Bacteria</taxon>
        <taxon>Bacillati</taxon>
        <taxon>Actinomycetota</taxon>
        <taxon>Actinomycetes</taxon>
        <taxon>Micromonosporales</taxon>
        <taxon>Micromonosporaceae</taxon>
        <taxon>Micromonospora</taxon>
    </lineage>
</organism>
<evidence type="ECO:0000313" key="3">
    <source>
        <dbReference type="Proteomes" id="UP001595868"/>
    </source>
</evidence>
<evidence type="ECO:0000259" key="1">
    <source>
        <dbReference type="Pfam" id="PF21311"/>
    </source>
</evidence>
<name>A0ABV8KQU3_9ACTN</name>
<evidence type="ECO:0000313" key="2">
    <source>
        <dbReference type="EMBL" id="MFC4108520.1"/>
    </source>
</evidence>
<accession>A0ABV8KQU3</accession>
<dbReference type="PROSITE" id="PS51318">
    <property type="entry name" value="TAT"/>
    <property type="match status" value="1"/>
</dbReference>
<feature type="domain" description="P68 RBP/TagC-like beta-propeller" evidence="1">
    <location>
        <begin position="75"/>
        <end position="349"/>
    </location>
</feature>
<keyword evidence="3" id="KW-1185">Reference proteome</keyword>
<dbReference type="InterPro" id="IPR048799">
    <property type="entry name" value="P68_RBP_TagC-like_beta-prop"/>
</dbReference>
<proteinExistence type="predicted"/>
<dbReference type="RefSeq" id="WP_377548898.1">
    <property type="nucleotide sequence ID" value="NZ_JBHSBN010000016.1"/>
</dbReference>
<comment type="caution">
    <text evidence="2">The sequence shown here is derived from an EMBL/GenBank/DDBJ whole genome shotgun (WGS) entry which is preliminary data.</text>
</comment>
<gene>
    <name evidence="2" type="ORF">ACFOX0_21615</name>
</gene>